<evidence type="ECO:0000313" key="3">
    <source>
        <dbReference type="Proteomes" id="UP000657574"/>
    </source>
</evidence>
<reference evidence="2" key="1">
    <citation type="journal article" date="2014" name="Int. J. Syst. Evol. Microbiol.">
        <title>Complete genome sequence of Corynebacterium casei LMG S-19264T (=DSM 44701T), isolated from a smear-ripened cheese.</title>
        <authorList>
            <consortium name="US DOE Joint Genome Institute (JGI-PGF)"/>
            <person name="Walter F."/>
            <person name="Albersmeier A."/>
            <person name="Kalinowski J."/>
            <person name="Ruckert C."/>
        </authorList>
    </citation>
    <scope>NUCLEOTIDE SEQUENCE</scope>
    <source>
        <strain evidence="2">JCM 3086</strain>
    </source>
</reference>
<sequence>MDRRTVAVSALMVTSGNIQSRPARTDAATAAGSATAGRKAGLVAPNLAVYIDQPMGLTSPVLPAAAGMGRTDNVLMAPLLFGGTVAAGRGRTGHSEDGASMIRPSGR</sequence>
<dbReference type="Proteomes" id="UP000657574">
    <property type="component" value="Unassembled WGS sequence"/>
</dbReference>
<proteinExistence type="predicted"/>
<organism evidence="2 3">
    <name type="scientific">Streptomyces brasiliensis</name>
    <dbReference type="NCBI Taxonomy" id="1954"/>
    <lineage>
        <taxon>Bacteria</taxon>
        <taxon>Bacillati</taxon>
        <taxon>Actinomycetota</taxon>
        <taxon>Actinomycetes</taxon>
        <taxon>Kitasatosporales</taxon>
        <taxon>Streptomycetaceae</taxon>
        <taxon>Streptomyces</taxon>
    </lineage>
</organism>
<feature type="region of interest" description="Disordered" evidence="1">
    <location>
        <begin position="86"/>
        <end position="107"/>
    </location>
</feature>
<evidence type="ECO:0000256" key="1">
    <source>
        <dbReference type="SAM" id="MobiDB-lite"/>
    </source>
</evidence>
<protein>
    <submittedName>
        <fullName evidence="2">Uncharacterized protein</fullName>
    </submittedName>
</protein>
<dbReference type="AlphaFoldDB" id="A0A917L201"/>
<evidence type="ECO:0000313" key="2">
    <source>
        <dbReference type="EMBL" id="GGJ40983.1"/>
    </source>
</evidence>
<gene>
    <name evidence="2" type="ORF">GCM10010121_060030</name>
</gene>
<keyword evidence="3" id="KW-1185">Reference proteome</keyword>
<comment type="caution">
    <text evidence="2">The sequence shown here is derived from an EMBL/GenBank/DDBJ whole genome shotgun (WGS) entry which is preliminary data.</text>
</comment>
<reference evidence="2" key="2">
    <citation type="submission" date="2020-09" db="EMBL/GenBank/DDBJ databases">
        <authorList>
            <person name="Sun Q."/>
            <person name="Ohkuma M."/>
        </authorList>
    </citation>
    <scope>NUCLEOTIDE SEQUENCE</scope>
    <source>
        <strain evidence="2">JCM 3086</strain>
    </source>
</reference>
<name>A0A917L201_9ACTN</name>
<accession>A0A917L201</accession>
<dbReference type="EMBL" id="BMQA01000025">
    <property type="protein sequence ID" value="GGJ40983.1"/>
    <property type="molecule type" value="Genomic_DNA"/>
</dbReference>